<protein>
    <submittedName>
        <fullName evidence="2">DUF4097 domain-containing protein</fullName>
    </submittedName>
</protein>
<name>A0ABY4YV62_9MICO</name>
<accession>A0ABY4YV62</accession>
<evidence type="ECO:0000313" key="3">
    <source>
        <dbReference type="Proteomes" id="UP001056455"/>
    </source>
</evidence>
<keyword evidence="3" id="KW-1185">Reference proteome</keyword>
<organism evidence="2 3">
    <name type="scientific">Ornithinimicrobium faecis</name>
    <dbReference type="NCBI Taxonomy" id="2934158"/>
    <lineage>
        <taxon>Bacteria</taxon>
        <taxon>Bacillati</taxon>
        <taxon>Actinomycetota</taxon>
        <taxon>Actinomycetes</taxon>
        <taxon>Micrococcales</taxon>
        <taxon>Ornithinimicrobiaceae</taxon>
        <taxon>Ornithinimicrobium</taxon>
    </lineage>
</organism>
<sequence>MTSSAKRTFRIVGGILALVIVIGLAIPAVGRILGRTETTTDDLPAGLTSLSLDGDVGDIEVVAGAAGEQPRVVATAAYGFSNPDVTISVSGDTAALSATCLTMWLDNCSVRWEVVVPTDTAVAIDNNVGTIEVAGLAGELDVTTDVGGVAAVDFTGERVSVHSDVGDVRIAATGAPQEVTASSDTGDVVVEVPDDGTAYRVSTTTSLGTVRNDLGSDETQSRLIDVRTSVGDIFLRRAD</sequence>
<reference evidence="2" key="1">
    <citation type="submission" date="2022-06" db="EMBL/GenBank/DDBJ databases">
        <title>Ornithinimicrobium HY1793.</title>
        <authorList>
            <person name="Huang Y."/>
        </authorList>
    </citation>
    <scope>NUCLEOTIDE SEQUENCE</scope>
    <source>
        <strain evidence="2">HY1793</strain>
    </source>
</reference>
<evidence type="ECO:0000259" key="1">
    <source>
        <dbReference type="Pfam" id="PF13349"/>
    </source>
</evidence>
<dbReference type="RefSeq" id="WP_252594007.1">
    <property type="nucleotide sequence ID" value="NZ_CP099489.1"/>
</dbReference>
<feature type="domain" description="DUF4097" evidence="1">
    <location>
        <begin position="124"/>
        <end position="233"/>
    </location>
</feature>
<dbReference type="EMBL" id="CP099489">
    <property type="protein sequence ID" value="USQ80632.1"/>
    <property type="molecule type" value="Genomic_DNA"/>
</dbReference>
<dbReference type="Pfam" id="PF13349">
    <property type="entry name" value="DUF4097"/>
    <property type="match status" value="1"/>
</dbReference>
<evidence type="ECO:0000313" key="2">
    <source>
        <dbReference type="EMBL" id="USQ80632.1"/>
    </source>
</evidence>
<dbReference type="InterPro" id="IPR025164">
    <property type="entry name" value="Toastrack_DUF4097"/>
</dbReference>
<dbReference type="Proteomes" id="UP001056455">
    <property type="component" value="Chromosome"/>
</dbReference>
<proteinExistence type="predicted"/>
<gene>
    <name evidence="2" type="ORF">NF556_02945</name>
</gene>